<dbReference type="AlphaFoldDB" id="A0A645ECQ0"/>
<evidence type="ECO:0000259" key="1">
    <source>
        <dbReference type="Pfam" id="PF07287"/>
    </source>
</evidence>
<comment type="caution">
    <text evidence="2">The sequence shown here is derived from an EMBL/GenBank/DDBJ whole genome shotgun (WGS) entry which is preliminary data.</text>
</comment>
<feature type="domain" description="Acyclic terpene utilisation N-terminal" evidence="1">
    <location>
        <begin position="21"/>
        <end position="175"/>
    </location>
</feature>
<dbReference type="InterPro" id="IPR010839">
    <property type="entry name" value="AtuA_N"/>
</dbReference>
<reference evidence="2" key="1">
    <citation type="submission" date="2019-08" db="EMBL/GenBank/DDBJ databases">
        <authorList>
            <person name="Kucharzyk K."/>
            <person name="Murdoch R.W."/>
            <person name="Higgins S."/>
            <person name="Loffler F."/>
        </authorList>
    </citation>
    <scope>NUCLEOTIDE SEQUENCE</scope>
</reference>
<dbReference type="EMBL" id="VSSQ01045367">
    <property type="protein sequence ID" value="MPM99265.1"/>
    <property type="molecule type" value="Genomic_DNA"/>
</dbReference>
<gene>
    <name evidence="2" type="ORF">SDC9_146456</name>
</gene>
<dbReference type="Pfam" id="PF07287">
    <property type="entry name" value="AtuA"/>
    <property type="match status" value="1"/>
</dbReference>
<name>A0A645ECQ0_9ZZZZ</name>
<protein>
    <recommendedName>
        <fullName evidence="1">Acyclic terpene utilisation N-terminal domain-containing protein</fullName>
    </recommendedName>
</protein>
<accession>A0A645ECQ0</accession>
<evidence type="ECO:0000313" key="2">
    <source>
        <dbReference type="EMBL" id="MPM99265.1"/>
    </source>
</evidence>
<proteinExistence type="predicted"/>
<sequence length="233" mass="26241">MFGYLHQDNFVLEPLSPLRKCTTLSVAAHTLYEKTNPYVLPGPGGAINLHESKFEQIDDNKVRVSGSRFVPTEEYFVKLEGVRRVGYRTISCAGVKDPIMISKIDSITQSVKDRVKNNFETYGITDFFLDFKIYGRNGVMGMFPDAPQSAGDELLIIIEAVADTQEQADTICGFARSTMLHFGYEGRIATAGNLAFPFSPSDCKMGEVYEFNVYHLMKVEDPKKLFPIEYVQF</sequence>
<organism evidence="2">
    <name type="scientific">bioreactor metagenome</name>
    <dbReference type="NCBI Taxonomy" id="1076179"/>
    <lineage>
        <taxon>unclassified sequences</taxon>
        <taxon>metagenomes</taxon>
        <taxon>ecological metagenomes</taxon>
    </lineage>
</organism>